<evidence type="ECO:0000259" key="4">
    <source>
        <dbReference type="PROSITE" id="PS51767"/>
    </source>
</evidence>
<comment type="caution">
    <text evidence="5">The sequence shown here is derived from an EMBL/GenBank/DDBJ whole genome shotgun (WGS) entry which is preliminary data.</text>
</comment>
<gene>
    <name evidence="5" type="ORF">HK097_005977</name>
</gene>
<feature type="chain" id="PRO_5042264907" description="Peptidase A1 domain-containing protein" evidence="3">
    <location>
        <begin position="18"/>
        <end position="472"/>
    </location>
</feature>
<evidence type="ECO:0000256" key="2">
    <source>
        <dbReference type="PIRSR" id="PIRSR601461-1"/>
    </source>
</evidence>
<feature type="domain" description="Peptidase A1" evidence="4">
    <location>
        <begin position="81"/>
        <end position="414"/>
    </location>
</feature>
<dbReference type="InterPro" id="IPR001461">
    <property type="entry name" value="Aspartic_peptidase_A1"/>
</dbReference>
<proteinExistence type="inferred from homology"/>
<name>A0AAD5SEK6_9FUNG</name>
<feature type="active site" evidence="2">
    <location>
        <position position="99"/>
    </location>
</feature>
<dbReference type="CDD" id="cd05471">
    <property type="entry name" value="pepsin_like"/>
    <property type="match status" value="1"/>
</dbReference>
<sequence length="472" mass="50605">MKLPIHLLLWVITATSARPSPNPSLSSSALHPVDQSSQDIFHIPLSNPHLTLHKRSLQSLSKRQIHSEVITGNDGRSLFTYYGTVSVGTPKQNLTILFDTGSNQFWIRSSKTSAGPSTPGSFDGSKSSTYVNLQSEAPSISYGDGTSVQSTYATDTVSIGNLTATNVQFSEALSWSEPGRERTSFYDGIMGMSFLPADAPKSFWAMLIEQGKVASPVVGYYIDESEERGGITFGGYDASRVKGDLEWVSVVGNGKGGTGSIVHWQTPWTGLTVGNAKIDIPADHDLDFDTGTSLAVLPQQLAESINKELGLNAVNSTGMSMWGVTCDAGRIPTNLPNLTLTLDGGATTMTFAPSEYMWVRAASSIGPFECISGFTGKKYSGTGSSTSQPSILGNLFLRKYYTIFDYGNKRIGLAEAVRRTNVKGNLTPGPEPRTGVAGTAAIAYGTNSAGRMTPLSWMYVLLSTLYISMYIV</sequence>
<dbReference type="Gene3D" id="2.40.70.10">
    <property type="entry name" value="Acid Proteases"/>
    <property type="match status" value="2"/>
</dbReference>
<dbReference type="InterPro" id="IPR033121">
    <property type="entry name" value="PEPTIDASE_A1"/>
</dbReference>
<evidence type="ECO:0000256" key="3">
    <source>
        <dbReference type="SAM" id="SignalP"/>
    </source>
</evidence>
<dbReference type="Pfam" id="PF00026">
    <property type="entry name" value="Asp"/>
    <property type="match status" value="1"/>
</dbReference>
<dbReference type="InterPro" id="IPR034164">
    <property type="entry name" value="Pepsin-like_dom"/>
</dbReference>
<dbReference type="AlphaFoldDB" id="A0AAD5SEK6"/>
<keyword evidence="3" id="KW-0732">Signal</keyword>
<dbReference type="Proteomes" id="UP001212841">
    <property type="component" value="Unassembled WGS sequence"/>
</dbReference>
<accession>A0AAD5SEK6</accession>
<dbReference type="PROSITE" id="PS51767">
    <property type="entry name" value="PEPTIDASE_A1"/>
    <property type="match status" value="1"/>
</dbReference>
<dbReference type="InterPro" id="IPR021109">
    <property type="entry name" value="Peptidase_aspartic_dom_sf"/>
</dbReference>
<dbReference type="PRINTS" id="PR00792">
    <property type="entry name" value="PEPSIN"/>
</dbReference>
<protein>
    <recommendedName>
        <fullName evidence="4">Peptidase A1 domain-containing protein</fullName>
    </recommendedName>
</protein>
<keyword evidence="6" id="KW-1185">Reference proteome</keyword>
<reference evidence="5" key="1">
    <citation type="submission" date="2020-05" db="EMBL/GenBank/DDBJ databases">
        <title>Phylogenomic resolution of chytrid fungi.</title>
        <authorList>
            <person name="Stajich J.E."/>
            <person name="Amses K."/>
            <person name="Simmons R."/>
            <person name="Seto K."/>
            <person name="Myers J."/>
            <person name="Bonds A."/>
            <person name="Quandt C.A."/>
            <person name="Barry K."/>
            <person name="Liu P."/>
            <person name="Grigoriev I."/>
            <person name="Longcore J.E."/>
            <person name="James T.Y."/>
        </authorList>
    </citation>
    <scope>NUCLEOTIDE SEQUENCE</scope>
    <source>
        <strain evidence="5">JEL0318</strain>
    </source>
</reference>
<evidence type="ECO:0000313" key="5">
    <source>
        <dbReference type="EMBL" id="KAJ3052611.1"/>
    </source>
</evidence>
<dbReference type="PANTHER" id="PTHR47966">
    <property type="entry name" value="BETA-SITE APP-CLEAVING ENZYME, ISOFORM A-RELATED"/>
    <property type="match status" value="1"/>
</dbReference>
<evidence type="ECO:0000313" key="6">
    <source>
        <dbReference type="Proteomes" id="UP001212841"/>
    </source>
</evidence>
<comment type="similarity">
    <text evidence="1">Belongs to the peptidase A1 family.</text>
</comment>
<feature type="active site" evidence="2">
    <location>
        <position position="289"/>
    </location>
</feature>
<dbReference type="GO" id="GO:0006508">
    <property type="term" value="P:proteolysis"/>
    <property type="evidence" value="ECO:0007669"/>
    <property type="project" value="InterPro"/>
</dbReference>
<feature type="signal peptide" evidence="3">
    <location>
        <begin position="1"/>
        <end position="17"/>
    </location>
</feature>
<evidence type="ECO:0000256" key="1">
    <source>
        <dbReference type="ARBA" id="ARBA00007447"/>
    </source>
</evidence>
<dbReference type="EMBL" id="JADGJD010000280">
    <property type="protein sequence ID" value="KAJ3052611.1"/>
    <property type="molecule type" value="Genomic_DNA"/>
</dbReference>
<organism evidence="5 6">
    <name type="scientific">Rhizophlyctis rosea</name>
    <dbReference type="NCBI Taxonomy" id="64517"/>
    <lineage>
        <taxon>Eukaryota</taxon>
        <taxon>Fungi</taxon>
        <taxon>Fungi incertae sedis</taxon>
        <taxon>Chytridiomycota</taxon>
        <taxon>Chytridiomycota incertae sedis</taxon>
        <taxon>Chytridiomycetes</taxon>
        <taxon>Rhizophlyctidales</taxon>
        <taxon>Rhizophlyctidaceae</taxon>
        <taxon>Rhizophlyctis</taxon>
    </lineage>
</organism>
<dbReference type="SUPFAM" id="SSF50630">
    <property type="entry name" value="Acid proteases"/>
    <property type="match status" value="1"/>
</dbReference>
<dbReference type="PANTHER" id="PTHR47966:SF51">
    <property type="entry name" value="BETA-SITE APP-CLEAVING ENZYME, ISOFORM A-RELATED"/>
    <property type="match status" value="1"/>
</dbReference>
<dbReference type="GO" id="GO:0004190">
    <property type="term" value="F:aspartic-type endopeptidase activity"/>
    <property type="evidence" value="ECO:0007669"/>
    <property type="project" value="InterPro"/>
</dbReference>